<feature type="transmembrane region" description="Helical" evidence="1">
    <location>
        <begin position="262"/>
        <end position="280"/>
    </location>
</feature>
<dbReference type="InterPro" id="IPR051790">
    <property type="entry name" value="Cytochrome_c-biogenesis_DsbD"/>
</dbReference>
<accession>A0A7W7W1E1</accession>
<keyword evidence="1" id="KW-0472">Membrane</keyword>
<feature type="transmembrane region" description="Helical" evidence="1">
    <location>
        <begin position="202"/>
        <end position="223"/>
    </location>
</feature>
<feature type="transmembrane region" description="Helical" evidence="1">
    <location>
        <begin position="128"/>
        <end position="154"/>
    </location>
</feature>
<dbReference type="PANTHER" id="PTHR31272">
    <property type="entry name" value="CYTOCHROME C-TYPE BIOGENESIS PROTEIN HI_1454-RELATED"/>
    <property type="match status" value="1"/>
</dbReference>
<keyword evidence="3" id="KW-1185">Reference proteome</keyword>
<feature type="transmembrane region" description="Helical" evidence="1">
    <location>
        <begin position="88"/>
        <end position="107"/>
    </location>
</feature>
<protein>
    <submittedName>
        <fullName evidence="2">Cytochrome c biogenesis protein CcdA</fullName>
    </submittedName>
</protein>
<keyword evidence="1" id="KW-0812">Transmembrane</keyword>
<name>A0A7W7W1E1_9ACTN</name>
<dbReference type="RefSeq" id="WP_184574210.1">
    <property type="nucleotide sequence ID" value="NZ_JACHJT010000001.1"/>
</dbReference>
<reference evidence="2 3" key="1">
    <citation type="submission" date="2020-08" db="EMBL/GenBank/DDBJ databases">
        <title>Sequencing the genomes of 1000 actinobacteria strains.</title>
        <authorList>
            <person name="Klenk H.-P."/>
        </authorList>
    </citation>
    <scope>NUCLEOTIDE SEQUENCE [LARGE SCALE GENOMIC DNA]</scope>
    <source>
        <strain evidence="2 3">DSM 102030</strain>
    </source>
</reference>
<evidence type="ECO:0000313" key="3">
    <source>
        <dbReference type="Proteomes" id="UP000523007"/>
    </source>
</evidence>
<comment type="caution">
    <text evidence="2">The sequence shown here is derived from an EMBL/GenBank/DDBJ whole genome shotgun (WGS) entry which is preliminary data.</text>
</comment>
<keyword evidence="1" id="KW-1133">Transmembrane helix</keyword>
<dbReference type="Proteomes" id="UP000523007">
    <property type="component" value="Unassembled WGS sequence"/>
</dbReference>
<dbReference type="PANTHER" id="PTHR31272:SF4">
    <property type="entry name" value="CYTOCHROME C-TYPE BIOGENESIS PROTEIN HI_1454-RELATED"/>
    <property type="match status" value="1"/>
</dbReference>
<evidence type="ECO:0000256" key="1">
    <source>
        <dbReference type="SAM" id="Phobius"/>
    </source>
</evidence>
<organism evidence="2 3">
    <name type="scientific">Lipingzhangella halophila</name>
    <dbReference type="NCBI Taxonomy" id="1783352"/>
    <lineage>
        <taxon>Bacteria</taxon>
        <taxon>Bacillati</taxon>
        <taxon>Actinomycetota</taxon>
        <taxon>Actinomycetes</taxon>
        <taxon>Streptosporangiales</taxon>
        <taxon>Nocardiopsidaceae</taxon>
        <taxon>Lipingzhangella</taxon>
    </lineage>
</organism>
<dbReference type="AlphaFoldDB" id="A0A7W7W1E1"/>
<evidence type="ECO:0000313" key="2">
    <source>
        <dbReference type="EMBL" id="MBB4929595.1"/>
    </source>
</evidence>
<dbReference type="EMBL" id="JACHJT010000001">
    <property type="protein sequence ID" value="MBB4929595.1"/>
    <property type="molecule type" value="Genomic_DNA"/>
</dbReference>
<sequence>MNELPYAIAVIAGMLAVLNPCGFALLPGYIALLVASGEDQGTPAPGARWRSLRRALSSTVAMTSGFVVVFAGFGLVVTPLALTVEPHLPWVTVVAGLALVALGGWLLSGRDISLVLPKPSAGRPVRSLRWAAVYGLSYAVASLSCTIGPFLALVTSALSSTSAAGAVAMFLAYAAGMGLVVAAVSVATALAHDSVAARLRRALPYVTRASGALLVLAGAYVAYYGWFELRVFSGGAPNDPLVGAATGIQAELARSLQELGPGWVAAALAVLLTGAAAAALRRARREGAEPSPSPPRT</sequence>
<feature type="transmembrane region" description="Helical" evidence="1">
    <location>
        <begin position="166"/>
        <end position="190"/>
    </location>
</feature>
<feature type="transmembrane region" description="Helical" evidence="1">
    <location>
        <begin position="6"/>
        <end position="34"/>
    </location>
</feature>
<gene>
    <name evidence="2" type="ORF">F4561_000415</name>
</gene>
<proteinExistence type="predicted"/>
<feature type="transmembrane region" description="Helical" evidence="1">
    <location>
        <begin position="55"/>
        <end position="82"/>
    </location>
</feature>